<feature type="transmembrane region" description="Helical" evidence="1">
    <location>
        <begin position="31"/>
        <end position="49"/>
    </location>
</feature>
<dbReference type="AlphaFoldDB" id="A0AAP3UYM0"/>
<keyword evidence="1" id="KW-0472">Membrane</keyword>
<dbReference type="Proteomes" id="UP001301140">
    <property type="component" value="Unassembled WGS sequence"/>
</dbReference>
<name>A0AAP3UYM0_9PROT</name>
<dbReference type="GO" id="GO:0016020">
    <property type="term" value="C:membrane"/>
    <property type="evidence" value="ECO:0007669"/>
    <property type="project" value="InterPro"/>
</dbReference>
<evidence type="ECO:0000313" key="3">
    <source>
        <dbReference type="Proteomes" id="UP001301140"/>
    </source>
</evidence>
<feature type="transmembrane region" description="Helical" evidence="1">
    <location>
        <begin position="77"/>
        <end position="103"/>
    </location>
</feature>
<protein>
    <submittedName>
        <fullName evidence="2">FxsA family protein</fullName>
    </submittedName>
</protein>
<feature type="transmembrane region" description="Helical" evidence="1">
    <location>
        <begin position="5"/>
        <end position="25"/>
    </location>
</feature>
<dbReference type="PANTHER" id="PTHR35335:SF1">
    <property type="entry name" value="UPF0716 PROTEIN FXSA"/>
    <property type="match status" value="1"/>
</dbReference>
<keyword evidence="1" id="KW-0812">Transmembrane</keyword>
<sequence>MRIPLILRAAVPLLPILEIVLLIVLGSELGALPVIGLLLASAVLGALLLRHHGARLVREIERNLNAGRLPLAETFRAACVGAAGVLLILPGVISDAVALVLVLPPLQRLLYNLLARGLGVDGGSGRAAARDGIIEADYEIVEERREEVIEDRRDEPGRGER</sequence>
<gene>
    <name evidence="2" type="ORF">PZ740_01950</name>
</gene>
<dbReference type="PANTHER" id="PTHR35335">
    <property type="entry name" value="UPF0716 PROTEIN FXSA"/>
    <property type="match status" value="1"/>
</dbReference>
<dbReference type="InterPro" id="IPR007313">
    <property type="entry name" value="FxsA"/>
</dbReference>
<dbReference type="RefSeq" id="WP_327787556.1">
    <property type="nucleotide sequence ID" value="NZ_JARGEQ010000008.1"/>
</dbReference>
<keyword evidence="1" id="KW-1133">Transmembrane helix</keyword>
<dbReference type="NCBIfam" id="NF008528">
    <property type="entry name" value="PRK11463.1-2"/>
    <property type="match status" value="1"/>
</dbReference>
<accession>A0AAP3UYM0</accession>
<reference evidence="2 3" key="1">
    <citation type="submission" date="2023-03" db="EMBL/GenBank/DDBJ databases">
        <title>YIM 152171 draft genome.</title>
        <authorList>
            <person name="Yang Z."/>
        </authorList>
    </citation>
    <scope>NUCLEOTIDE SEQUENCE [LARGE SCALE GENOMIC DNA]</scope>
    <source>
        <strain evidence="2 3">YIM 152171</strain>
    </source>
</reference>
<proteinExistence type="predicted"/>
<keyword evidence="3" id="KW-1185">Reference proteome</keyword>
<dbReference type="EMBL" id="JARGEQ010000008">
    <property type="protein sequence ID" value="MDF1585146.1"/>
    <property type="molecule type" value="Genomic_DNA"/>
</dbReference>
<comment type="caution">
    <text evidence="2">The sequence shown here is derived from an EMBL/GenBank/DDBJ whole genome shotgun (WGS) entry which is preliminary data.</text>
</comment>
<evidence type="ECO:0000313" key="2">
    <source>
        <dbReference type="EMBL" id="MDF1585146.1"/>
    </source>
</evidence>
<dbReference type="Pfam" id="PF04186">
    <property type="entry name" value="FxsA"/>
    <property type="match status" value="1"/>
</dbReference>
<evidence type="ECO:0000256" key="1">
    <source>
        <dbReference type="SAM" id="Phobius"/>
    </source>
</evidence>
<organism evidence="2 3">
    <name type="scientific">Marinimicrococcus flavescens</name>
    <dbReference type="NCBI Taxonomy" id="3031815"/>
    <lineage>
        <taxon>Bacteria</taxon>
        <taxon>Pseudomonadati</taxon>
        <taxon>Pseudomonadota</taxon>
        <taxon>Alphaproteobacteria</taxon>
        <taxon>Geminicoccales</taxon>
        <taxon>Geminicoccaceae</taxon>
        <taxon>Marinimicrococcus</taxon>
    </lineage>
</organism>